<dbReference type="GO" id="GO:0008121">
    <property type="term" value="F:quinol-cytochrome-c reductase activity"/>
    <property type="evidence" value="ECO:0007669"/>
    <property type="project" value="UniProtKB-EC"/>
</dbReference>
<keyword evidence="15 19" id="KW-0472">Membrane</keyword>
<evidence type="ECO:0000256" key="3">
    <source>
        <dbReference type="ARBA" id="ARBA00012951"/>
    </source>
</evidence>
<evidence type="ECO:0000256" key="17">
    <source>
        <dbReference type="ARBA" id="ARBA00029568"/>
    </source>
</evidence>
<feature type="transmembrane region" description="Helical" evidence="19">
    <location>
        <begin position="288"/>
        <end position="309"/>
    </location>
</feature>
<evidence type="ECO:0000313" key="21">
    <source>
        <dbReference type="EMBL" id="TPG18314.1"/>
    </source>
</evidence>
<dbReference type="Gene3D" id="1.20.810.10">
    <property type="entry name" value="Cytochrome Bc1 Complex, Chain C"/>
    <property type="match status" value="1"/>
</dbReference>
<dbReference type="GO" id="GO:0022904">
    <property type="term" value="P:respiratory electron transport chain"/>
    <property type="evidence" value="ECO:0007669"/>
    <property type="project" value="InterPro"/>
</dbReference>
<evidence type="ECO:0000256" key="16">
    <source>
        <dbReference type="ARBA" id="ARBA00029351"/>
    </source>
</evidence>
<dbReference type="OrthoDB" id="9804503at2"/>
<keyword evidence="8" id="KW-0679">Respiratory chain</keyword>
<keyword evidence="11" id="KW-1278">Translocase</keyword>
<reference evidence="21 22" key="1">
    <citation type="journal article" date="2019" name="Environ. Microbiol.">
        <title>Species interactions and distinct microbial communities in high Arctic permafrost affected cryosols are associated with the CH4 and CO2 gas fluxes.</title>
        <authorList>
            <person name="Altshuler I."/>
            <person name="Hamel J."/>
            <person name="Turney S."/>
            <person name="Magnuson E."/>
            <person name="Levesque R."/>
            <person name="Greer C."/>
            <person name="Whyte L.G."/>
        </authorList>
    </citation>
    <scope>NUCLEOTIDE SEQUENCE [LARGE SCALE GENOMIC DNA]</scope>
    <source>
        <strain evidence="21 22">S9.3A</strain>
    </source>
</reference>
<dbReference type="GO" id="GO:0046872">
    <property type="term" value="F:metal ion binding"/>
    <property type="evidence" value="ECO:0007669"/>
    <property type="project" value="UniProtKB-KW"/>
</dbReference>
<protein>
    <recommendedName>
        <fullName evidence="4">Cytochrome bc1 complex cytochrome b subunit</fullName>
        <ecNumber evidence="3">7.1.1.8</ecNumber>
    </recommendedName>
    <alternativeName>
        <fullName evidence="17">Cytochrome bc1 reductase complex subunit QcrB</fullName>
    </alternativeName>
</protein>
<keyword evidence="12" id="KW-0249">Electron transport</keyword>
<dbReference type="PANTHER" id="PTHR19271:SF16">
    <property type="entry name" value="CYTOCHROME B"/>
    <property type="match status" value="1"/>
</dbReference>
<evidence type="ECO:0000256" key="8">
    <source>
        <dbReference type="ARBA" id="ARBA00022660"/>
    </source>
</evidence>
<dbReference type="PROSITE" id="PS51002">
    <property type="entry name" value="CYTB_NTER"/>
    <property type="match status" value="1"/>
</dbReference>
<dbReference type="SUPFAM" id="SSF81342">
    <property type="entry name" value="Transmembrane di-heme cytochromes"/>
    <property type="match status" value="1"/>
</dbReference>
<evidence type="ECO:0000256" key="7">
    <source>
        <dbReference type="ARBA" id="ARBA00022617"/>
    </source>
</evidence>
<evidence type="ECO:0000256" key="10">
    <source>
        <dbReference type="ARBA" id="ARBA00022723"/>
    </source>
</evidence>
<evidence type="ECO:0000256" key="12">
    <source>
        <dbReference type="ARBA" id="ARBA00022982"/>
    </source>
</evidence>
<evidence type="ECO:0000256" key="19">
    <source>
        <dbReference type="SAM" id="Phobius"/>
    </source>
</evidence>
<keyword evidence="7" id="KW-0349">Heme</keyword>
<feature type="region of interest" description="Disordered" evidence="18">
    <location>
        <begin position="549"/>
        <end position="587"/>
    </location>
</feature>
<dbReference type="FunFam" id="1.20.810.10:FF:000007">
    <property type="entry name" value="Ubiquinol-cytochrome C reductase B subunit"/>
    <property type="match status" value="1"/>
</dbReference>
<dbReference type="RefSeq" id="WP_140738685.1">
    <property type="nucleotide sequence ID" value="NZ_RCZM01000002.1"/>
</dbReference>
<gene>
    <name evidence="21" type="ORF">EAH86_08080</name>
</gene>
<dbReference type="GO" id="GO:0005886">
    <property type="term" value="C:plasma membrane"/>
    <property type="evidence" value="ECO:0007669"/>
    <property type="project" value="UniProtKB-SubCell"/>
</dbReference>
<keyword evidence="22" id="KW-1185">Reference proteome</keyword>
<dbReference type="EMBL" id="RCZM01000002">
    <property type="protein sequence ID" value="TPG18314.1"/>
    <property type="molecule type" value="Genomic_DNA"/>
</dbReference>
<dbReference type="Pfam" id="PF13631">
    <property type="entry name" value="Cytochrom_B_N_2"/>
    <property type="match status" value="1"/>
</dbReference>
<feature type="compositionally biased region" description="Basic and acidic residues" evidence="18">
    <location>
        <begin position="553"/>
        <end position="564"/>
    </location>
</feature>
<keyword evidence="5" id="KW-0813">Transport</keyword>
<feature type="transmembrane region" description="Helical" evidence="19">
    <location>
        <begin position="398"/>
        <end position="417"/>
    </location>
</feature>
<organism evidence="21 22">
    <name type="scientific">Pedococcus bigeumensis</name>
    <dbReference type="NCBI Taxonomy" id="433644"/>
    <lineage>
        <taxon>Bacteria</taxon>
        <taxon>Bacillati</taxon>
        <taxon>Actinomycetota</taxon>
        <taxon>Actinomycetes</taxon>
        <taxon>Micrococcales</taxon>
        <taxon>Intrasporangiaceae</taxon>
        <taxon>Pedococcus</taxon>
    </lineage>
</organism>
<keyword evidence="9 19" id="KW-0812">Transmembrane</keyword>
<evidence type="ECO:0000256" key="13">
    <source>
        <dbReference type="ARBA" id="ARBA00022989"/>
    </source>
</evidence>
<dbReference type="AlphaFoldDB" id="A0A502D070"/>
<feature type="transmembrane region" description="Helical" evidence="19">
    <location>
        <begin position="232"/>
        <end position="256"/>
    </location>
</feature>
<evidence type="ECO:0000256" key="1">
    <source>
        <dbReference type="ARBA" id="ARBA00001971"/>
    </source>
</evidence>
<accession>A0A502D070</accession>
<evidence type="ECO:0000313" key="22">
    <source>
        <dbReference type="Proteomes" id="UP000317722"/>
    </source>
</evidence>
<comment type="caution">
    <text evidence="21">The sequence shown here is derived from an EMBL/GenBank/DDBJ whole genome shotgun (WGS) entry which is preliminary data.</text>
</comment>
<keyword evidence="13 19" id="KW-1133">Transmembrane helix</keyword>
<evidence type="ECO:0000256" key="11">
    <source>
        <dbReference type="ARBA" id="ARBA00022967"/>
    </source>
</evidence>
<sequence length="587" mass="64731">MSTDRTVSGADPIGRLRKDDAEPEAPTNPGLKAVGGVAGWLDDRTGAAKPVGYLMKKVFPDHWSFMLGEVAMYSMIICLLSGTFLTFWFVPSAGQVVYDGSYLPLRGITMSEAFRSTVDISFDIRGGLLIRQIHHWAALMFIVALSVHMLRVFFTGAFRKPREINWVIGTILSMLALIEGFAGYSLPDDLLSGTGLRAAEGFMRSVPVLGSYLSFALFDGPFPGEAIIPRLFSIHVLLLPAILVGLFTAHIGLVFVHKHTQFPGPGRTNDNVVGFPVMPVYAAKAGGFFFIVFGVISLISGLVTINPIWAYGPYDPSPVTAGSQPDWYMGFADGALRLLPGWLEFTAFGFTFSFNVMIGAILLIPAMYGLMGAYPFLEKWVTGDNREHHLLDRPRNNPTRTGLGVAALTWYGILLFASGNDLMAIKLHLSINDLTNIFRLGIFVFPPLAFWVTKRICLSLQRKDRDLVLHGRETGRIVRTADGKFFEQHEPLDEFTRWNLVQHDRHDVLTLEAGTDQHGVVSPTARKEKARSALSRFYFTDSINPVTPGELAAAHHDGQGHEAIEAAPSSESRPALESSRREPPKRP</sequence>
<comment type="subcellular location">
    <subcellularLocation>
        <location evidence="2">Cell membrane</location>
        <topology evidence="2">Multi-pass membrane protein</topology>
    </subcellularLocation>
</comment>
<feature type="transmembrane region" description="Helical" evidence="19">
    <location>
        <begin position="352"/>
        <end position="377"/>
    </location>
</feature>
<keyword evidence="14" id="KW-0408">Iron</keyword>
<dbReference type="InterPro" id="IPR005797">
    <property type="entry name" value="Cyt_b/b6_N"/>
</dbReference>
<feature type="region of interest" description="Disordered" evidence="18">
    <location>
        <begin position="1"/>
        <end position="29"/>
    </location>
</feature>
<evidence type="ECO:0000256" key="4">
    <source>
        <dbReference type="ARBA" id="ARBA00016116"/>
    </source>
</evidence>
<dbReference type="PANTHER" id="PTHR19271">
    <property type="entry name" value="CYTOCHROME B"/>
    <property type="match status" value="1"/>
</dbReference>
<dbReference type="EC" id="7.1.1.8" evidence="3"/>
<keyword evidence="6" id="KW-1003">Cell membrane</keyword>
<evidence type="ECO:0000256" key="5">
    <source>
        <dbReference type="ARBA" id="ARBA00022448"/>
    </source>
</evidence>
<feature type="transmembrane region" description="Helical" evidence="19">
    <location>
        <begin position="70"/>
        <end position="90"/>
    </location>
</feature>
<proteinExistence type="predicted"/>
<evidence type="ECO:0000256" key="14">
    <source>
        <dbReference type="ARBA" id="ARBA00023004"/>
    </source>
</evidence>
<comment type="cofactor">
    <cofactor evidence="1">
        <name>heme</name>
        <dbReference type="ChEBI" id="CHEBI:30413"/>
    </cofactor>
</comment>
<evidence type="ECO:0000256" key="9">
    <source>
        <dbReference type="ARBA" id="ARBA00022692"/>
    </source>
</evidence>
<evidence type="ECO:0000256" key="6">
    <source>
        <dbReference type="ARBA" id="ARBA00022475"/>
    </source>
</evidence>
<evidence type="ECO:0000259" key="20">
    <source>
        <dbReference type="PROSITE" id="PS51002"/>
    </source>
</evidence>
<dbReference type="InterPro" id="IPR016174">
    <property type="entry name" value="Di-haem_cyt_TM"/>
</dbReference>
<feature type="transmembrane region" description="Helical" evidence="19">
    <location>
        <begin position="133"/>
        <end position="154"/>
    </location>
</feature>
<evidence type="ECO:0000256" key="18">
    <source>
        <dbReference type="SAM" id="MobiDB-lite"/>
    </source>
</evidence>
<feature type="transmembrane region" description="Helical" evidence="19">
    <location>
        <begin position="166"/>
        <end position="186"/>
    </location>
</feature>
<evidence type="ECO:0000256" key="15">
    <source>
        <dbReference type="ARBA" id="ARBA00023136"/>
    </source>
</evidence>
<evidence type="ECO:0000256" key="2">
    <source>
        <dbReference type="ARBA" id="ARBA00004651"/>
    </source>
</evidence>
<feature type="domain" description="Cytochrome b/b6 N-terminal region profile" evidence="20">
    <location>
        <begin position="37"/>
        <end position="263"/>
    </location>
</feature>
<comment type="catalytic activity">
    <reaction evidence="16">
        <text>a quinol + 2 Fe(III)-[cytochrome c](out) = a quinone + 2 Fe(II)-[cytochrome c](out) + 2 H(+)(out)</text>
        <dbReference type="Rhea" id="RHEA:11484"/>
        <dbReference type="Rhea" id="RHEA-COMP:10350"/>
        <dbReference type="Rhea" id="RHEA-COMP:14399"/>
        <dbReference type="ChEBI" id="CHEBI:15378"/>
        <dbReference type="ChEBI" id="CHEBI:24646"/>
        <dbReference type="ChEBI" id="CHEBI:29033"/>
        <dbReference type="ChEBI" id="CHEBI:29034"/>
        <dbReference type="ChEBI" id="CHEBI:132124"/>
        <dbReference type="EC" id="7.1.1.8"/>
    </reaction>
</comment>
<dbReference type="Proteomes" id="UP000317722">
    <property type="component" value="Unassembled WGS sequence"/>
</dbReference>
<dbReference type="GO" id="GO:0016491">
    <property type="term" value="F:oxidoreductase activity"/>
    <property type="evidence" value="ECO:0007669"/>
    <property type="project" value="InterPro"/>
</dbReference>
<feature type="compositionally biased region" description="Basic and acidic residues" evidence="18">
    <location>
        <begin position="578"/>
        <end position="587"/>
    </location>
</feature>
<feature type="transmembrane region" description="Helical" evidence="19">
    <location>
        <begin position="437"/>
        <end position="453"/>
    </location>
</feature>
<keyword evidence="10" id="KW-0479">Metal-binding</keyword>
<name>A0A502D070_9MICO</name>
<dbReference type="InterPro" id="IPR027387">
    <property type="entry name" value="Cytb/b6-like_sf"/>
</dbReference>